<proteinExistence type="predicted"/>
<dbReference type="OrthoDB" id="7510553at2"/>
<dbReference type="STRING" id="44010.AWC00_05580"/>
<keyword evidence="2" id="KW-1185">Reference proteome</keyword>
<dbReference type="AlphaFoldDB" id="A0A1X1TMV0"/>
<name>A0A1X1TMV0_9MYCO</name>
<accession>A0A1X1TMV0</accession>
<dbReference type="EMBL" id="AP022613">
    <property type="protein sequence ID" value="BBZ38839.1"/>
    <property type="molecule type" value="Genomic_DNA"/>
</dbReference>
<evidence type="ECO:0000313" key="2">
    <source>
        <dbReference type="Proteomes" id="UP000467385"/>
    </source>
</evidence>
<dbReference type="InterPro" id="IPR011009">
    <property type="entry name" value="Kinase-like_dom_sf"/>
</dbReference>
<dbReference type="PANTHER" id="PTHR21310:SF40">
    <property type="entry name" value="AMINOGLYCOSIDE PHOSPHOTRANSFERASE DOMAIN-CONTAINING PROTEIN-RELATED"/>
    <property type="match status" value="1"/>
</dbReference>
<gene>
    <name evidence="1" type="ORF">MCNS_19020</name>
</gene>
<dbReference type="Pfam" id="PF01636">
    <property type="entry name" value="APH"/>
    <property type="match status" value="1"/>
</dbReference>
<dbReference type="Proteomes" id="UP000467385">
    <property type="component" value="Chromosome"/>
</dbReference>
<dbReference type="InterPro" id="IPR051678">
    <property type="entry name" value="AGP_Transferase"/>
</dbReference>
<dbReference type="SUPFAM" id="SSF56112">
    <property type="entry name" value="Protein kinase-like (PK-like)"/>
    <property type="match status" value="1"/>
</dbReference>
<dbReference type="RefSeq" id="WP_085231655.1">
    <property type="nucleotide sequence ID" value="NZ_AP022613.1"/>
</dbReference>
<dbReference type="Gene3D" id="3.90.1200.10">
    <property type="match status" value="1"/>
</dbReference>
<dbReference type="CDD" id="cd05154">
    <property type="entry name" value="ACAD10_11_N-like"/>
    <property type="match status" value="1"/>
</dbReference>
<sequence length="462" mass="52052">MALPDSAVQWVEQRCGGRVVDVEQQVRWRPHHFLKIERPEGTIEVLVRSERQGLAAGSTFQQHFDIAHEARVLKALQGQGIKVPEFLGFNDEHRFILMERVEGTNELKDAPDDETRERVMTEYIEQLAALHRLDVDSMTLSGLKIPVTPEERAFGGKFGYVEQDFAGWKQYLKPEPLLELGIWWLHANVPPGDRYVSFVQGDTGPGQFMFADGHLTALIDWELSHIGDPMLDLGVIRMRNMLYPTGPLRKPIAHYEEISGRPIDWQALGFYTVVSMLLTPIGLSTIMQRPSAHIEPVFPGFGWNATLRRGLTDALAEAIGLDVEPPELPEAPASEWPQLIDYLVEYLEVKCAPIETDEAGRFEISAATSIALSVQLESRVGAALLDADLSDMAKVLGRRPDDRDDGYAKLAELVAAGPAERLEELVWLFARTERRREYLHKPMMIAQDSGDFERLAPRKADR</sequence>
<organism evidence="1 2">
    <name type="scientific">Mycobacterium conspicuum</name>
    <dbReference type="NCBI Taxonomy" id="44010"/>
    <lineage>
        <taxon>Bacteria</taxon>
        <taxon>Bacillati</taxon>
        <taxon>Actinomycetota</taxon>
        <taxon>Actinomycetes</taxon>
        <taxon>Mycobacteriales</taxon>
        <taxon>Mycobacteriaceae</taxon>
        <taxon>Mycobacterium</taxon>
    </lineage>
</organism>
<dbReference type="InterPro" id="IPR041726">
    <property type="entry name" value="ACAD10_11_N"/>
</dbReference>
<evidence type="ECO:0000313" key="1">
    <source>
        <dbReference type="EMBL" id="BBZ38839.1"/>
    </source>
</evidence>
<reference evidence="1 2" key="1">
    <citation type="journal article" date="2019" name="Emerg. Microbes Infect.">
        <title>Comprehensive subspecies identification of 175 nontuberculous mycobacteria species based on 7547 genomic profiles.</title>
        <authorList>
            <person name="Matsumoto Y."/>
            <person name="Kinjo T."/>
            <person name="Motooka D."/>
            <person name="Nabeya D."/>
            <person name="Jung N."/>
            <person name="Uechi K."/>
            <person name="Horii T."/>
            <person name="Iida T."/>
            <person name="Fujita J."/>
            <person name="Nakamura S."/>
        </authorList>
    </citation>
    <scope>NUCLEOTIDE SEQUENCE [LARGE SCALE GENOMIC DNA]</scope>
    <source>
        <strain evidence="1 2">JCM 14738</strain>
    </source>
</reference>
<dbReference type="InterPro" id="IPR002575">
    <property type="entry name" value="Aminoglycoside_PTrfase"/>
</dbReference>
<dbReference type="PANTHER" id="PTHR21310">
    <property type="entry name" value="AMINOGLYCOSIDE PHOSPHOTRANSFERASE-RELATED-RELATED"/>
    <property type="match status" value="1"/>
</dbReference>
<protein>
    <submittedName>
        <fullName evidence="1">Uncharacterized protein</fullName>
    </submittedName>
</protein>